<keyword evidence="1" id="KW-0732">Signal</keyword>
<evidence type="ECO:0000313" key="2">
    <source>
        <dbReference type="Proteomes" id="UP000050741"/>
    </source>
</evidence>
<evidence type="ECO:0000256" key="1">
    <source>
        <dbReference type="SAM" id="SignalP"/>
    </source>
</evidence>
<feature type="signal peptide" evidence="1">
    <location>
        <begin position="1"/>
        <end position="23"/>
    </location>
</feature>
<feature type="chain" id="PRO_5008146343" evidence="1">
    <location>
        <begin position="24"/>
        <end position="82"/>
    </location>
</feature>
<reference evidence="3" key="3">
    <citation type="submission" date="2016-06" db="UniProtKB">
        <authorList>
            <consortium name="WormBaseParasite"/>
        </authorList>
    </citation>
    <scope>IDENTIFICATION</scope>
</reference>
<reference evidence="2" key="2">
    <citation type="submission" date="2014-05" db="EMBL/GenBank/DDBJ databases">
        <title>The genome and life-stage specific transcriptomes of Globodera pallida elucidate key aspects of plant parasitism by a cyst nematode.</title>
        <authorList>
            <person name="Cotton J.A."/>
            <person name="Lilley C.J."/>
            <person name="Jones L.M."/>
            <person name="Kikuchi T."/>
            <person name="Reid A.J."/>
            <person name="Thorpe P."/>
            <person name="Tsai I.J."/>
            <person name="Beasley H."/>
            <person name="Blok V."/>
            <person name="Cock P.J.A."/>
            <person name="Van den Akker S.E."/>
            <person name="Holroyd N."/>
            <person name="Hunt M."/>
            <person name="Mantelin S."/>
            <person name="Naghra H."/>
            <person name="Pain A."/>
            <person name="Palomares-Rius J.E."/>
            <person name="Zarowiecki M."/>
            <person name="Berriman M."/>
            <person name="Jones J.T."/>
            <person name="Urwin P.E."/>
        </authorList>
    </citation>
    <scope>NUCLEOTIDE SEQUENCE [LARGE SCALE GENOMIC DNA]</scope>
    <source>
        <strain evidence="2">Lindley</strain>
    </source>
</reference>
<proteinExistence type="predicted"/>
<reference evidence="2" key="1">
    <citation type="submission" date="2013-12" db="EMBL/GenBank/DDBJ databases">
        <authorList>
            <person name="Aslett M."/>
        </authorList>
    </citation>
    <scope>NUCLEOTIDE SEQUENCE [LARGE SCALE GENOMIC DNA]</scope>
    <source>
        <strain evidence="2">Lindley</strain>
    </source>
</reference>
<sequence length="82" mass="9364">MPMHYFIPAISFLFLFYVTTATALVDDDVFLAFVKDEPNFEEFCKDLDEKGKLNTGILSYGYYKNAKSTLRAPELLAKCLLP</sequence>
<keyword evidence="2" id="KW-1185">Reference proteome</keyword>
<organism evidence="2 3">
    <name type="scientific">Globodera pallida</name>
    <name type="common">Potato cyst nematode worm</name>
    <name type="synonym">Heterodera pallida</name>
    <dbReference type="NCBI Taxonomy" id="36090"/>
    <lineage>
        <taxon>Eukaryota</taxon>
        <taxon>Metazoa</taxon>
        <taxon>Ecdysozoa</taxon>
        <taxon>Nematoda</taxon>
        <taxon>Chromadorea</taxon>
        <taxon>Rhabditida</taxon>
        <taxon>Tylenchina</taxon>
        <taxon>Tylenchomorpha</taxon>
        <taxon>Tylenchoidea</taxon>
        <taxon>Heteroderidae</taxon>
        <taxon>Heteroderinae</taxon>
        <taxon>Globodera</taxon>
    </lineage>
</organism>
<dbReference type="WBParaSite" id="GPLIN_000187700">
    <property type="protein sequence ID" value="GPLIN_000187700"/>
    <property type="gene ID" value="GPLIN_000187700"/>
</dbReference>
<protein>
    <submittedName>
        <fullName evidence="3">Secreted protein</fullName>
    </submittedName>
</protein>
<accession>A0A183BMP2</accession>
<dbReference type="Proteomes" id="UP000050741">
    <property type="component" value="Unassembled WGS sequence"/>
</dbReference>
<name>A0A183BMP2_GLOPA</name>
<dbReference type="AlphaFoldDB" id="A0A183BMP2"/>
<evidence type="ECO:0000313" key="3">
    <source>
        <dbReference type="WBParaSite" id="GPLIN_000187700"/>
    </source>
</evidence>